<evidence type="ECO:0000313" key="4">
    <source>
        <dbReference type="Proteomes" id="UP000265864"/>
    </source>
</evidence>
<gene>
    <name evidence="1" type="ORF">CH54_1558</name>
    <name evidence="2" type="ORF">DXZ79_04965</name>
</gene>
<name>A0A386HBW9_9GAMM</name>
<dbReference type="Proteomes" id="UP000031883">
    <property type="component" value="Chromosome"/>
</dbReference>
<dbReference type="Proteomes" id="UP000265864">
    <property type="component" value="Chromosome"/>
</dbReference>
<evidence type="ECO:0000313" key="2">
    <source>
        <dbReference type="EMBL" id="AYD43136.1"/>
    </source>
</evidence>
<protein>
    <submittedName>
        <fullName evidence="2">Uncharacterized protein</fullName>
    </submittedName>
</protein>
<reference evidence="1 3" key="1">
    <citation type="journal article" date="2015" name="Genome Announc.">
        <title>Thirty-Two Complete Genome Assemblies of Nine Yersinia Species, Including Y. pestis, Y. pseudotuberculosis, and Y. enterocolitica.</title>
        <authorList>
            <person name="Johnson S.L."/>
            <person name="Daligault H.E."/>
            <person name="Davenport K.W."/>
            <person name="Jaissle J."/>
            <person name="Frey K.G."/>
            <person name="Ladner J.T."/>
            <person name="Broomall S.M."/>
            <person name="Bishop-Lilly K.A."/>
            <person name="Bruce D.C."/>
            <person name="Coyne S.R."/>
            <person name="Gibbons H.S."/>
            <person name="Lo C.C."/>
            <person name="Munk A.C."/>
            <person name="Rosenzweig C.N."/>
            <person name="Koroleva G.I."/>
            <person name="Palacios G.F."/>
            <person name="Redden C.L."/>
            <person name="Xu Y."/>
            <person name="Minogue T.D."/>
            <person name="Chain P.S."/>
        </authorList>
    </citation>
    <scope>NUCLEOTIDE SEQUENCE [LARGE SCALE GENOMIC DNA]</scope>
    <source>
        <strain evidence="1 3">Y231</strain>
    </source>
</reference>
<evidence type="ECO:0000313" key="1">
    <source>
        <dbReference type="EMBL" id="AJJ34049.1"/>
    </source>
</evidence>
<keyword evidence="3" id="KW-1185">Reference proteome</keyword>
<sequence length="64" mass="7429">MTLAIERKRLIDFPLYLSLWIKAVILFCFSKKLLMNTLLLLIEITKSGKKHLSEQIIIQINLTG</sequence>
<dbReference type="EMBL" id="CP009997">
    <property type="protein sequence ID" value="AJJ34049.1"/>
    <property type="molecule type" value="Genomic_DNA"/>
</dbReference>
<proteinExistence type="predicted"/>
<evidence type="ECO:0000313" key="3">
    <source>
        <dbReference type="Proteomes" id="UP000031883"/>
    </source>
</evidence>
<reference evidence="2 4" key="2">
    <citation type="submission" date="2018-09" db="EMBL/GenBank/DDBJ databases">
        <title>Yersinia kristensenii subsp. rochesterensis subsp. nov., Isolated from Human Feces.</title>
        <authorList>
            <person name="Cunningham S.A."/>
            <person name="Jeraldo P."/>
            <person name="Patel R."/>
        </authorList>
    </citation>
    <scope>NUCLEOTIDE SEQUENCE [LARGE SCALE GENOMIC DNA]</scope>
    <source>
        <strain evidence="2 4">ATCC BAA-2637</strain>
    </source>
</reference>
<dbReference type="EMBL" id="CP032482">
    <property type="protein sequence ID" value="AYD43136.1"/>
    <property type="molecule type" value="Genomic_DNA"/>
</dbReference>
<dbReference type="AlphaFoldDB" id="A0A386HBW9"/>
<organism evidence="2 4">
    <name type="scientific">Yersinia rochesterensis</name>
    <dbReference type="NCBI Taxonomy" id="1604335"/>
    <lineage>
        <taxon>Bacteria</taxon>
        <taxon>Pseudomonadati</taxon>
        <taxon>Pseudomonadota</taxon>
        <taxon>Gammaproteobacteria</taxon>
        <taxon>Enterobacterales</taxon>
        <taxon>Yersiniaceae</taxon>
        <taxon>Yersinia</taxon>
    </lineage>
</organism>
<accession>A0A386HBW9</accession>